<dbReference type="Gene3D" id="1.10.357.10">
    <property type="entry name" value="Tetracycline Repressor, domain 2"/>
    <property type="match status" value="1"/>
</dbReference>
<organism evidence="4 5">
    <name type="scientific">Skermania pinensis</name>
    <dbReference type="NCBI Taxonomy" id="39122"/>
    <lineage>
        <taxon>Bacteria</taxon>
        <taxon>Bacillati</taxon>
        <taxon>Actinomycetota</taxon>
        <taxon>Actinomycetes</taxon>
        <taxon>Mycobacteriales</taxon>
        <taxon>Gordoniaceae</taxon>
        <taxon>Skermania</taxon>
    </lineage>
</organism>
<evidence type="ECO:0000256" key="2">
    <source>
        <dbReference type="PROSITE-ProRule" id="PRU00335"/>
    </source>
</evidence>
<dbReference type="InterPro" id="IPR009057">
    <property type="entry name" value="Homeodomain-like_sf"/>
</dbReference>
<evidence type="ECO:0000256" key="1">
    <source>
        <dbReference type="ARBA" id="ARBA00023125"/>
    </source>
</evidence>
<dbReference type="InterPro" id="IPR050109">
    <property type="entry name" value="HTH-type_TetR-like_transc_reg"/>
</dbReference>
<dbReference type="Pfam" id="PF18556">
    <property type="entry name" value="TetR_C_35"/>
    <property type="match status" value="1"/>
</dbReference>
<accession>A0ABX8S7J7</accession>
<evidence type="ECO:0000313" key="4">
    <source>
        <dbReference type="EMBL" id="QXQ13784.1"/>
    </source>
</evidence>
<feature type="domain" description="HTH tetR-type" evidence="3">
    <location>
        <begin position="17"/>
        <end position="77"/>
    </location>
</feature>
<evidence type="ECO:0000259" key="3">
    <source>
        <dbReference type="PROSITE" id="PS50977"/>
    </source>
</evidence>
<protein>
    <submittedName>
        <fullName evidence="4">TetR/AcrR family transcriptional regulator</fullName>
    </submittedName>
</protein>
<dbReference type="Proteomes" id="UP000887023">
    <property type="component" value="Chromosome"/>
</dbReference>
<dbReference type="Gene3D" id="1.10.10.60">
    <property type="entry name" value="Homeodomain-like"/>
    <property type="match status" value="1"/>
</dbReference>
<dbReference type="SUPFAM" id="SSF46689">
    <property type="entry name" value="Homeodomain-like"/>
    <property type="match status" value="1"/>
</dbReference>
<proteinExistence type="predicted"/>
<gene>
    <name evidence="4" type="ORF">KV203_18700</name>
</gene>
<dbReference type="InterPro" id="IPR001647">
    <property type="entry name" value="HTH_TetR"/>
</dbReference>
<dbReference type="EMBL" id="CP079105">
    <property type="protein sequence ID" value="QXQ13784.1"/>
    <property type="molecule type" value="Genomic_DNA"/>
</dbReference>
<feature type="DNA-binding region" description="H-T-H motif" evidence="2">
    <location>
        <begin position="40"/>
        <end position="59"/>
    </location>
</feature>
<name>A0ABX8S7J7_9ACTN</name>
<evidence type="ECO:0000313" key="5">
    <source>
        <dbReference type="Proteomes" id="UP000887023"/>
    </source>
</evidence>
<dbReference type="Pfam" id="PF00440">
    <property type="entry name" value="TetR_N"/>
    <property type="match status" value="1"/>
</dbReference>
<dbReference type="PROSITE" id="PS50977">
    <property type="entry name" value="HTH_TETR_2"/>
    <property type="match status" value="1"/>
</dbReference>
<keyword evidence="5" id="KW-1185">Reference proteome</keyword>
<dbReference type="RefSeq" id="WP_066473641.1">
    <property type="nucleotide sequence ID" value="NZ_CBCRUZ010000015.1"/>
</dbReference>
<dbReference type="PRINTS" id="PR00455">
    <property type="entry name" value="HTHTETR"/>
</dbReference>
<dbReference type="PANTHER" id="PTHR30055">
    <property type="entry name" value="HTH-TYPE TRANSCRIPTIONAL REGULATOR RUTR"/>
    <property type="match status" value="1"/>
</dbReference>
<dbReference type="InterPro" id="IPR040611">
    <property type="entry name" value="AlkX_C"/>
</dbReference>
<keyword evidence="1 2" id="KW-0238">DNA-binding</keyword>
<sequence>MSGVGLVAQLLAAAAPDEDDPAVLDGAFAAFLDFGIRRTTMAEIARRSGVSAATLYRRYPGKDAVIRAVLARESRRFVRAVDARVDRTATAREQVVAAFVAFTTELSGNQLLRRLLTTEPESTLPLLTTEAGPVLAVGREYVRGDLARLQATGGLPAFDVEPVAEIFARLALSLALTPDGVIPVEDAAAAAEFARAHITALVRL</sequence>
<reference evidence="4" key="1">
    <citation type="submission" date="2021-07" db="EMBL/GenBank/DDBJ databases">
        <title>Candidatus Kaistella beijingensis sp. nov. isolated from a municipal wastewater treatment plant is involved in sludge foaming.</title>
        <authorList>
            <person name="Song Y."/>
            <person name="Liu S.-J."/>
        </authorList>
    </citation>
    <scope>NUCLEOTIDE SEQUENCE</scope>
    <source>
        <strain evidence="4">DSM 43998</strain>
    </source>
</reference>
<dbReference type="PANTHER" id="PTHR30055:SF153">
    <property type="entry name" value="HTH-TYPE TRANSCRIPTIONAL REPRESSOR RV3405C"/>
    <property type="match status" value="1"/>
</dbReference>